<proteinExistence type="predicted"/>
<evidence type="ECO:0000313" key="2">
    <source>
        <dbReference type="Proteomes" id="UP000636960"/>
    </source>
</evidence>
<sequence length="147" mass="15632">MRGVVLYGCAAALLAGGGTWWFTAAPRAEIDPQIEQWTQAAHRVLPDAPDQHEAETVALRGGYDHEVVAELEPGKYWVSVLCVGGASSHVRVTLGAAGTDSGLGLTCAGDNKPDVFSVGIADRLRMQVSVNDAGPVVFRYALLRDRD</sequence>
<dbReference type="EMBL" id="BOMV01000059">
    <property type="protein sequence ID" value="GIE98003.1"/>
    <property type="molecule type" value="Genomic_DNA"/>
</dbReference>
<organism evidence="1 2">
    <name type="scientific">Paractinoplanes rishiriensis</name>
    <dbReference type="NCBI Taxonomy" id="1050105"/>
    <lineage>
        <taxon>Bacteria</taxon>
        <taxon>Bacillati</taxon>
        <taxon>Actinomycetota</taxon>
        <taxon>Actinomycetes</taxon>
        <taxon>Micromonosporales</taxon>
        <taxon>Micromonosporaceae</taxon>
        <taxon>Paractinoplanes</taxon>
    </lineage>
</organism>
<name>A0A919MWM6_9ACTN</name>
<reference evidence="1" key="1">
    <citation type="submission" date="2021-01" db="EMBL/GenBank/DDBJ databases">
        <title>Whole genome shotgun sequence of Actinoplanes rishiriensis NBRC 108556.</title>
        <authorList>
            <person name="Komaki H."/>
            <person name="Tamura T."/>
        </authorList>
    </citation>
    <scope>NUCLEOTIDE SEQUENCE</scope>
    <source>
        <strain evidence="1">NBRC 108556</strain>
    </source>
</reference>
<dbReference type="InterPro" id="IPR046065">
    <property type="entry name" value="DUF6023"/>
</dbReference>
<evidence type="ECO:0000313" key="1">
    <source>
        <dbReference type="EMBL" id="GIE98003.1"/>
    </source>
</evidence>
<gene>
    <name evidence="1" type="ORF">Ari01nite_54680</name>
</gene>
<dbReference type="Proteomes" id="UP000636960">
    <property type="component" value="Unassembled WGS sequence"/>
</dbReference>
<keyword evidence="2" id="KW-1185">Reference proteome</keyword>
<dbReference type="AlphaFoldDB" id="A0A919MWM6"/>
<protein>
    <submittedName>
        <fullName evidence="1">Uncharacterized protein</fullName>
    </submittedName>
</protein>
<dbReference type="Pfam" id="PF19487">
    <property type="entry name" value="DUF6023"/>
    <property type="match status" value="1"/>
</dbReference>
<accession>A0A919MWM6</accession>
<comment type="caution">
    <text evidence="1">The sequence shown here is derived from an EMBL/GenBank/DDBJ whole genome shotgun (WGS) entry which is preliminary data.</text>
</comment>